<dbReference type="InterPro" id="IPR053148">
    <property type="entry name" value="PD-DEXK-like_domain"/>
</dbReference>
<feature type="domain" description="YhcG N-terminal" evidence="2">
    <location>
        <begin position="15"/>
        <end position="85"/>
    </location>
</feature>
<accession>A0AA90VN00</accession>
<name>A0AA90VN00_9BACT</name>
<dbReference type="Proteomes" id="UP000421283">
    <property type="component" value="Unassembled WGS sequence"/>
</dbReference>
<dbReference type="PANTHER" id="PTHR30547:SF0">
    <property type="entry name" value="BLR8175 PROTEIN"/>
    <property type="match status" value="1"/>
</dbReference>
<dbReference type="AlphaFoldDB" id="A0AA90VN00"/>
<reference evidence="4" key="1">
    <citation type="submission" date="2019-09" db="EMBL/GenBank/DDBJ databases">
        <title>Distinct polysaccharide growth profiles of human intestinal Prevotella copri isolates.</title>
        <authorList>
            <person name="Fehlner-Peach H."/>
            <person name="Magnabosco C."/>
            <person name="Raghavan V."/>
            <person name="Scher J.U."/>
            <person name="Tett A."/>
            <person name="Cox L.M."/>
            <person name="Gottsegen C."/>
            <person name="Watters A."/>
            <person name="Wiltshire- Gordon J.D."/>
            <person name="Segata N."/>
            <person name="Bonneau R."/>
            <person name="Littman D.R."/>
        </authorList>
    </citation>
    <scope>NUCLEOTIDE SEQUENCE [LARGE SCALE GENOMIC DNA]</scope>
    <source>
        <strain evidence="4">iAU3127</strain>
    </source>
</reference>
<gene>
    <name evidence="3" type="ORF">F7D31_11300</name>
</gene>
<feature type="domain" description="YhcG PDDEXK nuclease" evidence="1">
    <location>
        <begin position="203"/>
        <end position="274"/>
    </location>
</feature>
<dbReference type="Pfam" id="PF17761">
    <property type="entry name" value="DUF1016_N"/>
    <property type="match status" value="1"/>
</dbReference>
<evidence type="ECO:0000313" key="3">
    <source>
        <dbReference type="EMBL" id="MQO93231.1"/>
    </source>
</evidence>
<protein>
    <submittedName>
        <fullName evidence="3">DUF1016 domain-containing protein</fullName>
    </submittedName>
</protein>
<comment type="caution">
    <text evidence="3">The sequence shown here is derived from an EMBL/GenBank/DDBJ whole genome shotgun (WGS) entry which is preliminary data.</text>
</comment>
<organism evidence="3 4">
    <name type="scientific">Segatella copri</name>
    <dbReference type="NCBI Taxonomy" id="165179"/>
    <lineage>
        <taxon>Bacteria</taxon>
        <taxon>Pseudomonadati</taxon>
        <taxon>Bacteroidota</taxon>
        <taxon>Bacteroidia</taxon>
        <taxon>Bacteroidales</taxon>
        <taxon>Prevotellaceae</taxon>
        <taxon>Segatella</taxon>
    </lineage>
</organism>
<dbReference type="PANTHER" id="PTHR30547">
    <property type="entry name" value="UNCHARACTERIZED PROTEIN YHCG-RELATED"/>
    <property type="match status" value="1"/>
</dbReference>
<dbReference type="EMBL" id="VZAP01000138">
    <property type="protein sequence ID" value="MQO93231.1"/>
    <property type="molecule type" value="Genomic_DNA"/>
</dbReference>
<dbReference type="Pfam" id="PF06250">
    <property type="entry name" value="YhcG_C"/>
    <property type="match status" value="1"/>
</dbReference>
<dbReference type="InterPro" id="IPR041527">
    <property type="entry name" value="YhcG_N"/>
</dbReference>
<evidence type="ECO:0000259" key="2">
    <source>
        <dbReference type="Pfam" id="PF17761"/>
    </source>
</evidence>
<sequence>MEIRGLLFIHGFLFLRLYISIGRYVSINLQQAHWGAKALDSISERLQRELPGLRGFSSGNLKKMRILYEEWQCLSIGSPLANQLQQLENKIEEGVEIGEKTLLCINRPIGSADLRIEDFVGISFTHHMEILHKTTTLDERIYYIHQVNLYHWNKYVLRKYLSDDLYHHQGNMPNNFPKAIPDIKQSMKTISMFKDEYLLDFINTENLGQLCTYLQALDLTVKKPHENPSIGIVLCKEMNKAFVDIVVRNYDSPMGVATYKTKQDMPEELQKALPDLDKMKDLFCKSL</sequence>
<evidence type="ECO:0000259" key="1">
    <source>
        <dbReference type="Pfam" id="PF06250"/>
    </source>
</evidence>
<evidence type="ECO:0000313" key="4">
    <source>
        <dbReference type="Proteomes" id="UP000421283"/>
    </source>
</evidence>
<dbReference type="InterPro" id="IPR009362">
    <property type="entry name" value="YhcG_C"/>
</dbReference>
<proteinExistence type="predicted"/>